<dbReference type="InterPro" id="IPR050173">
    <property type="entry name" value="ABC_transporter_C-like"/>
</dbReference>
<keyword evidence="5 13" id="KW-0812">Transmembrane</keyword>
<dbReference type="Gene3D" id="3.40.50.300">
    <property type="entry name" value="P-loop containing nucleotide triphosphate hydrolases"/>
    <property type="match status" value="2"/>
</dbReference>
<keyword evidence="6" id="KW-0677">Repeat</keyword>
<evidence type="ECO:0000259" key="14">
    <source>
        <dbReference type="PROSITE" id="PS50893"/>
    </source>
</evidence>
<dbReference type="SUPFAM" id="SSF90123">
    <property type="entry name" value="ABC transporter transmembrane region"/>
    <property type="match status" value="2"/>
</dbReference>
<evidence type="ECO:0000256" key="9">
    <source>
        <dbReference type="ARBA" id="ARBA00022967"/>
    </source>
</evidence>
<feature type="domain" description="ABC transporter" evidence="14">
    <location>
        <begin position="1204"/>
        <end position="1437"/>
    </location>
</feature>
<evidence type="ECO:0000256" key="13">
    <source>
        <dbReference type="SAM" id="Phobius"/>
    </source>
</evidence>
<evidence type="ECO:0000256" key="3">
    <source>
        <dbReference type="ARBA" id="ARBA00012191"/>
    </source>
</evidence>
<feature type="transmembrane region" description="Helical" evidence="13">
    <location>
        <begin position="544"/>
        <end position="564"/>
    </location>
</feature>
<dbReference type="Pfam" id="PF00664">
    <property type="entry name" value="ABC_membrane"/>
    <property type="match status" value="2"/>
</dbReference>
<dbReference type="InterPro" id="IPR036640">
    <property type="entry name" value="ABC1_TM_sf"/>
</dbReference>
<dbReference type="PROSITE" id="PS00211">
    <property type="entry name" value="ABC_TRANSPORTER_1"/>
    <property type="match status" value="2"/>
</dbReference>
<evidence type="ECO:0000256" key="7">
    <source>
        <dbReference type="ARBA" id="ARBA00022741"/>
    </source>
</evidence>
<accession>A0A1L8DUP1</accession>
<feature type="transmembrane region" description="Helical" evidence="13">
    <location>
        <begin position="32"/>
        <end position="50"/>
    </location>
</feature>
<feature type="transmembrane region" description="Helical" evidence="13">
    <location>
        <begin position="1141"/>
        <end position="1163"/>
    </location>
</feature>
<feature type="transmembrane region" description="Helical" evidence="13">
    <location>
        <begin position="132"/>
        <end position="150"/>
    </location>
</feature>
<evidence type="ECO:0000256" key="1">
    <source>
        <dbReference type="ARBA" id="ARBA00004370"/>
    </source>
</evidence>
<dbReference type="EC" id="7.6.2.2" evidence="3"/>
<keyword evidence="9" id="KW-1278">Translocase</keyword>
<feature type="transmembrane region" description="Helical" evidence="13">
    <location>
        <begin position="326"/>
        <end position="348"/>
    </location>
</feature>
<feature type="transmembrane region" description="Helical" evidence="13">
    <location>
        <begin position="71"/>
        <end position="89"/>
    </location>
</feature>
<evidence type="ECO:0000259" key="15">
    <source>
        <dbReference type="PROSITE" id="PS50929"/>
    </source>
</evidence>
<evidence type="ECO:0000256" key="10">
    <source>
        <dbReference type="ARBA" id="ARBA00022989"/>
    </source>
</evidence>
<evidence type="ECO:0000256" key="5">
    <source>
        <dbReference type="ARBA" id="ARBA00022692"/>
    </source>
</evidence>
<dbReference type="FunFam" id="1.20.1560.10:FF:000113">
    <property type="entry name" value="ABC transporter, putative"/>
    <property type="match status" value="1"/>
</dbReference>
<dbReference type="CDD" id="cd18605">
    <property type="entry name" value="ABC_6TM_MRP7_D2_like"/>
    <property type="match status" value="1"/>
</dbReference>
<evidence type="ECO:0000256" key="11">
    <source>
        <dbReference type="ARBA" id="ARBA00023136"/>
    </source>
</evidence>
<keyword evidence="11 13" id="KW-0472">Membrane</keyword>
<dbReference type="GO" id="GO:0016020">
    <property type="term" value="C:membrane"/>
    <property type="evidence" value="ECO:0007669"/>
    <property type="project" value="UniProtKB-SubCell"/>
</dbReference>
<feature type="transmembrane region" description="Helical" evidence="13">
    <location>
        <begin position="292"/>
        <end position="314"/>
    </location>
</feature>
<keyword evidence="10 13" id="KW-1133">Transmembrane helix</keyword>
<dbReference type="Pfam" id="PF00005">
    <property type="entry name" value="ABC_tran"/>
    <property type="match status" value="2"/>
</dbReference>
<dbReference type="FunFam" id="3.40.50.300:FF:000630">
    <property type="entry name" value="ATP-binding cassette (ABC) transporter, putative"/>
    <property type="match status" value="1"/>
</dbReference>
<evidence type="ECO:0000256" key="8">
    <source>
        <dbReference type="ARBA" id="ARBA00022840"/>
    </source>
</evidence>
<feature type="domain" description="ABC transmembrane type-1" evidence="15">
    <location>
        <begin position="291"/>
        <end position="565"/>
    </location>
</feature>
<keyword evidence="7" id="KW-0547">Nucleotide-binding</keyword>
<dbReference type="PROSITE" id="PS50893">
    <property type="entry name" value="ABC_TRANSPORTER_2"/>
    <property type="match status" value="2"/>
</dbReference>
<dbReference type="CDD" id="cd03244">
    <property type="entry name" value="ABCC_MRP_domain2"/>
    <property type="match status" value="1"/>
</dbReference>
<evidence type="ECO:0000256" key="12">
    <source>
        <dbReference type="ARBA" id="ARBA00034018"/>
    </source>
</evidence>
<feature type="transmembrane region" description="Helical" evidence="13">
    <location>
        <begin position="883"/>
        <end position="902"/>
    </location>
</feature>
<feature type="transmembrane region" description="Helical" evidence="13">
    <location>
        <begin position="922"/>
        <end position="953"/>
    </location>
</feature>
<comment type="similarity">
    <text evidence="2">Belongs to the ABC transporter superfamily. ABCC family. Conjugate transporter (TC 3.A.1.208) subfamily.</text>
</comment>
<dbReference type="InterPro" id="IPR003593">
    <property type="entry name" value="AAA+_ATPase"/>
</dbReference>
<reference evidence="16" key="1">
    <citation type="submission" date="2016-12" db="EMBL/GenBank/DDBJ databases">
        <title>An insight into the sialome and mialome of the sand fly, Nyssomyia neivai.</title>
        <authorList>
            <person name="Sebastian V."/>
            <person name="Goulart T.M."/>
            <person name="Oliveira W."/>
            <person name="Calvo E."/>
            <person name="Oliveira L.F."/>
            <person name="Pinto M.C."/>
            <person name="Rosselino A.M."/>
            <person name="Ribeiro J.M."/>
        </authorList>
    </citation>
    <scope>NUCLEOTIDE SEQUENCE</scope>
</reference>
<name>A0A1L8DUP1_9DIPT</name>
<dbReference type="PANTHER" id="PTHR24223">
    <property type="entry name" value="ATP-BINDING CASSETTE SUB-FAMILY C"/>
    <property type="match status" value="1"/>
</dbReference>
<dbReference type="SUPFAM" id="SSF52540">
    <property type="entry name" value="P-loop containing nucleoside triphosphate hydrolases"/>
    <property type="match status" value="2"/>
</dbReference>
<dbReference type="PANTHER" id="PTHR24223:SF330">
    <property type="entry name" value="ATP-BINDING CASSETTE SUB-FAMILY C MEMBER 10"/>
    <property type="match status" value="1"/>
</dbReference>
<feature type="transmembrane region" description="Helical" evidence="13">
    <location>
        <begin position="95"/>
        <end position="120"/>
    </location>
</feature>
<proteinExistence type="inferred from homology"/>
<comment type="subcellular location">
    <subcellularLocation>
        <location evidence="1">Membrane</location>
    </subcellularLocation>
</comment>
<feature type="domain" description="ABC transporter" evidence="14">
    <location>
        <begin position="615"/>
        <end position="840"/>
    </location>
</feature>
<feature type="transmembrane region" description="Helical" evidence="13">
    <location>
        <begin position="393"/>
        <end position="411"/>
    </location>
</feature>
<dbReference type="InterPro" id="IPR011527">
    <property type="entry name" value="ABC1_TM_dom"/>
</dbReference>
<dbReference type="CDD" id="cd18598">
    <property type="entry name" value="ABC_6TM_MRP7_D1_like"/>
    <property type="match status" value="1"/>
</dbReference>
<feature type="transmembrane region" description="Helical" evidence="13">
    <location>
        <begin position="1023"/>
        <end position="1040"/>
    </location>
</feature>
<dbReference type="InterPro" id="IPR017871">
    <property type="entry name" value="ABC_transporter-like_CS"/>
</dbReference>
<dbReference type="FunFam" id="1.20.1560.10:FF:000037">
    <property type="entry name" value="ATP-binding cassette subfamily C member 10"/>
    <property type="match status" value="1"/>
</dbReference>
<feature type="transmembrane region" description="Helical" evidence="13">
    <location>
        <begin position="1116"/>
        <end position="1135"/>
    </location>
</feature>
<sequence length="1448" mass="160483">MKMNIPSWKSIWAEVCPLEKRGTNTLDECQQICLQIIILIFISMSSAYHFGRQLYRVYRTPTQIWTIRSRITIVSLLGILPATRIYFYIYNQLTVWPIDILLACFECITWIVHLGFLLSLRKHGSINSRGPLIIIVLWAFAFVLSITWLQEGLSKSFWGWRLLPMLLQCLYGITLIPTGQGRMVTHLNRDEEERQALLSTRYVRFQQNIEEASLGPAQDGVSYLSRLLFYWVNDLIDKGVQGALRKVEDLFDLPACLAIVAITEKFQKSIDQTTTLFWALHKSFGREFYTIGLLRFLGDVSGFAGPLLLGGLIGKEDADSSETNPFFYAFGLFASAIIAALSGVHFNWRISLVTMRMRVAIVTAIYRKSLEARGLKNSRPDILNLMSTDTDRIVNSCISFHSFWSIPFQLFTTLYLLYTQVGVAFVAGVIFAVALIPINRWLAVKIAKLSQGLMTAKDARVSLCSEALAGAKQIKLYAWEDIFVRKIEELRQTELKFLAKRKYLDAICVYFWATTPILMCLLTFGMSVLTGNVLSPATTYTSVALLNMLISPLNAFPWVLNGLAEAWVSLKRVQELMALPNVDLTQFYTPVETTKVKERPVVLAVEGASFDFECTRRRDGNEIVLEDIVDFQLDGVDVVVKKGELVCLEGPIGGGKSSLLGAIIADLTLTRGTVCIQDVHSGFGYVAQSPWLQRGTIRENITWGAVFDEQRYRSVVSACALNEDLAQLGGDLVGVGEGGRTLSGGQRARVALARAVYQNKAIYLMDDVLSALDAHVAAHIVKHCILGLLATKTRIIVTENRILLNHASQIFHVADGRVTQSELMTETDLIDVEDDKEIPSTFTSVALQSHDEDDKKSLDSIMLEETREYGTIRSSVIFSYWKAMSSSIAFTVFISITLMQVSRNVSDVWLAHWVAQTNTTESIGYFLGIYSALASSNSIFTLARAFLFAYAGIRAAKHVHSRLVKKVFATKFQFFDITPLGRLLNRFSSDTYTIDDSLPFIFNILLAQIFGLVGALVITLIALPWLILLVAPLCPVYLTLQSRYRHASRDIKRLSSNALSPLYAHFTETLQGMTTIWAMRASGRFRRDFLVKVEESTRAQLTACAAQQWLALRLQFLGATLVGGAGILAALTSAHETNPSFVGLAIAYALSITSLLGGVLNALAETEQELIAVERVGQYCELEEEVNADGSVDPPFGWPCQGVVCFDSVVMKYRDHLPPALKRVTFETSSFERVGIVGRTGAGKSSIIASIMRVAPLSLGKCVIDYVDVATLPLSVLRNRIALVPQEPFLFGGTVRDNLDPRRMHFDSEIWSAISACLAAPLVHGLGGLSGFIAPGGANVSAGERQLLSLARAMLKNSKVVCIDEGTANLNAASEIAIRSVLRTAFRSSTVIFIAHRLSGLQNTDRIFVMEGGEIVETGHPSNLQDDENSLFHAMVREQASSDATYRP</sequence>
<dbReference type="GO" id="GO:0008559">
    <property type="term" value="F:ABC-type xenobiotic transporter activity"/>
    <property type="evidence" value="ECO:0007669"/>
    <property type="project" value="UniProtKB-EC"/>
</dbReference>
<feature type="transmembrane region" description="Helical" evidence="13">
    <location>
        <begin position="417"/>
        <end position="438"/>
    </location>
</feature>
<feature type="transmembrane region" description="Helical" evidence="13">
    <location>
        <begin position="998"/>
        <end position="1017"/>
    </location>
</feature>
<dbReference type="GO" id="GO:0005524">
    <property type="term" value="F:ATP binding"/>
    <property type="evidence" value="ECO:0007669"/>
    <property type="project" value="UniProtKB-KW"/>
</dbReference>
<evidence type="ECO:0000256" key="4">
    <source>
        <dbReference type="ARBA" id="ARBA00022448"/>
    </source>
</evidence>
<evidence type="ECO:0000313" key="16">
    <source>
        <dbReference type="EMBL" id="JAV10143.1"/>
    </source>
</evidence>
<keyword evidence="4" id="KW-0813">Transport</keyword>
<dbReference type="GO" id="GO:0016887">
    <property type="term" value="F:ATP hydrolysis activity"/>
    <property type="evidence" value="ECO:0007669"/>
    <property type="project" value="InterPro"/>
</dbReference>
<feature type="domain" description="ABC transmembrane type-1" evidence="15">
    <location>
        <begin position="890"/>
        <end position="1168"/>
    </location>
</feature>
<comment type="catalytic activity">
    <reaction evidence="12">
        <text>ATP + H2O + xenobioticSide 1 = ADP + phosphate + xenobioticSide 2.</text>
        <dbReference type="EC" id="7.6.2.2"/>
    </reaction>
</comment>
<evidence type="ECO:0000256" key="6">
    <source>
        <dbReference type="ARBA" id="ARBA00022737"/>
    </source>
</evidence>
<dbReference type="SMART" id="SM00382">
    <property type="entry name" value="AAA"/>
    <property type="match status" value="2"/>
</dbReference>
<dbReference type="Gene3D" id="1.20.1560.10">
    <property type="entry name" value="ABC transporter type 1, transmembrane domain"/>
    <property type="match status" value="2"/>
</dbReference>
<keyword evidence="8" id="KW-0067">ATP-binding</keyword>
<feature type="transmembrane region" description="Helical" evidence="13">
    <location>
        <begin position="503"/>
        <end position="524"/>
    </location>
</feature>
<organism evidence="16">
    <name type="scientific">Nyssomyia neivai</name>
    <dbReference type="NCBI Taxonomy" id="330878"/>
    <lineage>
        <taxon>Eukaryota</taxon>
        <taxon>Metazoa</taxon>
        <taxon>Ecdysozoa</taxon>
        <taxon>Arthropoda</taxon>
        <taxon>Hexapoda</taxon>
        <taxon>Insecta</taxon>
        <taxon>Pterygota</taxon>
        <taxon>Neoptera</taxon>
        <taxon>Endopterygota</taxon>
        <taxon>Diptera</taxon>
        <taxon>Nematocera</taxon>
        <taxon>Psychodoidea</taxon>
        <taxon>Psychodidae</taxon>
        <taxon>Nyssomyia</taxon>
    </lineage>
</organism>
<evidence type="ECO:0000256" key="2">
    <source>
        <dbReference type="ARBA" id="ARBA00009726"/>
    </source>
</evidence>
<protein>
    <recommendedName>
        <fullName evidence="3">ABC-type xenobiotic transporter</fullName>
        <ecNumber evidence="3">7.6.2.2</ecNumber>
    </recommendedName>
</protein>
<feature type="transmembrane region" description="Helical" evidence="13">
    <location>
        <begin position="162"/>
        <end position="179"/>
    </location>
</feature>
<dbReference type="CDD" id="cd03250">
    <property type="entry name" value="ABCC_MRP_domain1"/>
    <property type="match status" value="1"/>
</dbReference>
<dbReference type="EMBL" id="GFDF01003941">
    <property type="protein sequence ID" value="JAV10143.1"/>
    <property type="molecule type" value="Transcribed_RNA"/>
</dbReference>
<dbReference type="InterPro" id="IPR027417">
    <property type="entry name" value="P-loop_NTPase"/>
</dbReference>
<dbReference type="PROSITE" id="PS50929">
    <property type="entry name" value="ABC_TM1F"/>
    <property type="match status" value="2"/>
</dbReference>
<dbReference type="InterPro" id="IPR003439">
    <property type="entry name" value="ABC_transporter-like_ATP-bd"/>
</dbReference>